<keyword evidence="2" id="KW-0732">Signal</keyword>
<feature type="signal peptide" evidence="2">
    <location>
        <begin position="1"/>
        <end position="22"/>
    </location>
</feature>
<feature type="chain" id="PRO_5020924217" description="BON domain-containing protein" evidence="2">
    <location>
        <begin position="23"/>
        <end position="109"/>
    </location>
</feature>
<evidence type="ECO:0000256" key="2">
    <source>
        <dbReference type="SAM" id="SignalP"/>
    </source>
</evidence>
<dbReference type="OrthoDB" id="1097785at2"/>
<evidence type="ECO:0000256" key="1">
    <source>
        <dbReference type="SAM" id="MobiDB-lite"/>
    </source>
</evidence>
<protein>
    <recommendedName>
        <fullName evidence="5">BON domain-containing protein</fullName>
    </recommendedName>
</protein>
<sequence length="109" mass="11868">MKKYLLCLPLAAAMALTLPACKDKKKTENTETTTTQTAPPPAAPVEISADQELQQKLPEVMKDFPGATATVANGEITVTGTLARERWMKLRPALDALHPKKVNNQLTLK</sequence>
<name>A0A4V2NWX7_9BACT</name>
<dbReference type="RefSeq" id="WP_131446014.1">
    <property type="nucleotide sequence ID" value="NZ_SJZI01000002.1"/>
</dbReference>
<dbReference type="AlphaFoldDB" id="A0A4V2NWX7"/>
<comment type="caution">
    <text evidence="3">The sequence shown here is derived from an EMBL/GenBank/DDBJ whole genome shotgun (WGS) entry which is preliminary data.</text>
</comment>
<proteinExistence type="predicted"/>
<reference evidence="3 4" key="1">
    <citation type="submission" date="2019-03" db="EMBL/GenBank/DDBJ databases">
        <authorList>
            <person name="Kim M.K.M."/>
        </authorList>
    </citation>
    <scope>NUCLEOTIDE SEQUENCE [LARGE SCALE GENOMIC DNA]</scope>
    <source>
        <strain evidence="3 4">17J68-12</strain>
    </source>
</reference>
<evidence type="ECO:0000313" key="3">
    <source>
        <dbReference type="EMBL" id="TCJ19062.1"/>
    </source>
</evidence>
<feature type="region of interest" description="Disordered" evidence="1">
    <location>
        <begin position="22"/>
        <end position="44"/>
    </location>
</feature>
<accession>A0A4V2NWX7</accession>
<dbReference type="EMBL" id="SJZI01000002">
    <property type="protein sequence ID" value="TCJ19062.1"/>
    <property type="molecule type" value="Genomic_DNA"/>
</dbReference>
<evidence type="ECO:0000313" key="4">
    <source>
        <dbReference type="Proteomes" id="UP000295334"/>
    </source>
</evidence>
<keyword evidence="4" id="KW-1185">Reference proteome</keyword>
<gene>
    <name evidence="3" type="ORF">EPD60_01195</name>
</gene>
<dbReference type="Proteomes" id="UP000295334">
    <property type="component" value="Unassembled WGS sequence"/>
</dbReference>
<evidence type="ECO:0008006" key="5">
    <source>
        <dbReference type="Google" id="ProtNLM"/>
    </source>
</evidence>
<organism evidence="3 4">
    <name type="scientific">Flaviaesturariibacter flavus</name>
    <dbReference type="NCBI Taxonomy" id="2502780"/>
    <lineage>
        <taxon>Bacteria</taxon>
        <taxon>Pseudomonadati</taxon>
        <taxon>Bacteroidota</taxon>
        <taxon>Chitinophagia</taxon>
        <taxon>Chitinophagales</taxon>
        <taxon>Chitinophagaceae</taxon>
        <taxon>Flaviaestuariibacter</taxon>
    </lineage>
</organism>